<proteinExistence type="predicted"/>
<dbReference type="AlphaFoldDB" id="A0AAW5EBA3"/>
<gene>
    <name evidence="6" type="ORF">MJG50_18455</name>
</gene>
<evidence type="ECO:0000256" key="2">
    <source>
        <dbReference type="ARBA" id="ARBA00022692"/>
    </source>
</evidence>
<keyword evidence="3 5" id="KW-1133">Transmembrane helix</keyword>
<feature type="transmembrane region" description="Helical" evidence="5">
    <location>
        <begin position="117"/>
        <end position="141"/>
    </location>
</feature>
<name>A0AAW5EBA3_9BACI</name>
<dbReference type="GO" id="GO:0016020">
    <property type="term" value="C:membrane"/>
    <property type="evidence" value="ECO:0007669"/>
    <property type="project" value="UniProtKB-SubCell"/>
</dbReference>
<evidence type="ECO:0000313" key="6">
    <source>
        <dbReference type="EMBL" id="MCH1627321.1"/>
    </source>
</evidence>
<reference evidence="6" key="1">
    <citation type="submission" date="2022-02" db="EMBL/GenBank/DDBJ databases">
        <title>Fredinandcohnia quinoae sp. nov. isolated from Chenopodium quinoa seeds.</title>
        <authorList>
            <person name="Saati-Santamaria Z."/>
            <person name="Flores-Felix J.D."/>
            <person name="Igual J.M."/>
            <person name="Velazquez E."/>
            <person name="Garcia-Fraile P."/>
            <person name="Martinez-Molina E."/>
        </authorList>
    </citation>
    <scope>NUCLEOTIDE SEQUENCE</scope>
    <source>
        <strain evidence="6">SECRCQ15</strain>
    </source>
</reference>
<dbReference type="Pfam" id="PF02674">
    <property type="entry name" value="Colicin_V"/>
    <property type="match status" value="1"/>
</dbReference>
<comment type="subcellular location">
    <subcellularLocation>
        <location evidence="1">Membrane</location>
        <topology evidence="1">Multi-pass membrane protein</topology>
    </subcellularLocation>
</comment>
<sequence length="175" mass="19897">MFDLILIFVLLMGFIIGLKRGFILQIVHLTGFIVAFIVAYLYYAELAPKINLWIPYPTFGDPEAMKFLFEGTNLEEAYYKAIAFAMIFFAVKILMQIIGSMLDFLANLPILKQINSWAGGLLGFIEIYLIVFILLYIGALLPIELVQSNIQDSFMAKAIVQHTPIFSGKIKDMWI</sequence>
<accession>A0AAW5EBA3</accession>
<dbReference type="InterPro" id="IPR003825">
    <property type="entry name" value="Colicin-V_CvpA"/>
</dbReference>
<comment type="caution">
    <text evidence="6">The sequence shown here is derived from an EMBL/GenBank/DDBJ whole genome shotgun (WGS) entry which is preliminary data.</text>
</comment>
<evidence type="ECO:0000256" key="5">
    <source>
        <dbReference type="SAM" id="Phobius"/>
    </source>
</evidence>
<evidence type="ECO:0000256" key="4">
    <source>
        <dbReference type="ARBA" id="ARBA00023136"/>
    </source>
</evidence>
<dbReference type="Proteomes" id="UP001431131">
    <property type="component" value="Unassembled WGS sequence"/>
</dbReference>
<evidence type="ECO:0000256" key="1">
    <source>
        <dbReference type="ARBA" id="ARBA00004141"/>
    </source>
</evidence>
<keyword evidence="7" id="KW-1185">Reference proteome</keyword>
<feature type="transmembrane region" description="Helical" evidence="5">
    <location>
        <begin position="21"/>
        <end position="43"/>
    </location>
</feature>
<keyword evidence="2 5" id="KW-0812">Transmembrane</keyword>
<dbReference type="PANTHER" id="PTHR37306">
    <property type="entry name" value="COLICIN V PRODUCTION PROTEIN"/>
    <property type="match status" value="1"/>
</dbReference>
<dbReference type="RefSeq" id="WP_240257240.1">
    <property type="nucleotide sequence ID" value="NZ_JAKTTI010000038.1"/>
</dbReference>
<dbReference type="PANTHER" id="PTHR37306:SF1">
    <property type="entry name" value="COLICIN V PRODUCTION PROTEIN"/>
    <property type="match status" value="1"/>
</dbReference>
<evidence type="ECO:0000313" key="7">
    <source>
        <dbReference type="Proteomes" id="UP001431131"/>
    </source>
</evidence>
<protein>
    <submittedName>
        <fullName evidence="6">CvpA family protein</fullName>
    </submittedName>
</protein>
<feature type="transmembrane region" description="Helical" evidence="5">
    <location>
        <begin position="81"/>
        <end position="105"/>
    </location>
</feature>
<organism evidence="6 7">
    <name type="scientific">Fredinandcohnia quinoae</name>
    <dbReference type="NCBI Taxonomy" id="2918902"/>
    <lineage>
        <taxon>Bacteria</taxon>
        <taxon>Bacillati</taxon>
        <taxon>Bacillota</taxon>
        <taxon>Bacilli</taxon>
        <taxon>Bacillales</taxon>
        <taxon>Bacillaceae</taxon>
        <taxon>Fredinandcohnia</taxon>
    </lineage>
</organism>
<dbReference type="EMBL" id="JAKTTI010000038">
    <property type="protein sequence ID" value="MCH1627321.1"/>
    <property type="molecule type" value="Genomic_DNA"/>
</dbReference>
<keyword evidence="4 5" id="KW-0472">Membrane</keyword>
<dbReference type="GO" id="GO:0009403">
    <property type="term" value="P:toxin biosynthetic process"/>
    <property type="evidence" value="ECO:0007669"/>
    <property type="project" value="InterPro"/>
</dbReference>
<evidence type="ECO:0000256" key="3">
    <source>
        <dbReference type="ARBA" id="ARBA00022989"/>
    </source>
</evidence>